<dbReference type="EMBL" id="DSRU01000200">
    <property type="protein sequence ID" value="HFM98776.1"/>
    <property type="molecule type" value="Genomic_DNA"/>
</dbReference>
<gene>
    <name evidence="1" type="ORF">ENR64_13665</name>
</gene>
<reference evidence="1" key="1">
    <citation type="journal article" date="2020" name="mSystems">
        <title>Genome- and Community-Level Interaction Insights into Carbon Utilization and Element Cycling Functions of Hydrothermarchaeota in Hydrothermal Sediment.</title>
        <authorList>
            <person name="Zhou Z."/>
            <person name="Liu Y."/>
            <person name="Xu W."/>
            <person name="Pan J."/>
            <person name="Luo Z.H."/>
            <person name="Li M."/>
        </authorList>
    </citation>
    <scope>NUCLEOTIDE SEQUENCE [LARGE SCALE GENOMIC DNA]</scope>
    <source>
        <strain evidence="1">SpSt-418</strain>
    </source>
</reference>
<protein>
    <submittedName>
        <fullName evidence="1">Uncharacterized protein</fullName>
    </submittedName>
</protein>
<comment type="caution">
    <text evidence="1">The sequence shown here is derived from an EMBL/GenBank/DDBJ whole genome shotgun (WGS) entry which is preliminary data.</text>
</comment>
<sequence length="116" mass="13496">MLFRTFVQQLLTRLRFIPRPDFAAQIVPTHPTPEEVKPGMMLVVGDAKYQKWACFRCPGGCGENILLPLNKAQRPRWAISTDWLGRPTIHPSVRQLNECHCHFWVRQGRVDWCPDD</sequence>
<organism evidence="1">
    <name type="scientific">Oscillatoriales cyanobacterium SpSt-418</name>
    <dbReference type="NCBI Taxonomy" id="2282169"/>
    <lineage>
        <taxon>Bacteria</taxon>
        <taxon>Bacillati</taxon>
        <taxon>Cyanobacteriota</taxon>
        <taxon>Cyanophyceae</taxon>
        <taxon>Oscillatoriophycideae</taxon>
        <taxon>Oscillatoriales</taxon>
    </lineage>
</organism>
<dbReference type="Pfam" id="PF20137">
    <property type="entry name" value="BubE"/>
    <property type="match status" value="1"/>
</dbReference>
<accession>A0A7C3PIQ2</accession>
<name>A0A7C3PIQ2_9CYAN</name>
<proteinExistence type="predicted"/>
<dbReference type="InterPro" id="IPR045384">
    <property type="entry name" value="DUF6527"/>
</dbReference>
<dbReference type="AlphaFoldDB" id="A0A7C3PIQ2"/>
<evidence type="ECO:0000313" key="1">
    <source>
        <dbReference type="EMBL" id="HFM98776.1"/>
    </source>
</evidence>